<dbReference type="InterPro" id="IPR050356">
    <property type="entry name" value="SulA_CellDiv_inhibitor"/>
</dbReference>
<dbReference type="InterPro" id="IPR017166">
    <property type="entry name" value="UCP037290"/>
</dbReference>
<comment type="caution">
    <text evidence="2">The sequence shown here is derived from an EMBL/GenBank/DDBJ whole genome shotgun (WGS) entry which is preliminary data.</text>
</comment>
<dbReference type="NCBIfam" id="NF033429">
    <property type="entry name" value="ImuA_translesion"/>
    <property type="match status" value="1"/>
</dbReference>
<protein>
    <submittedName>
        <fullName evidence="2">Cell division inhibitor SulA</fullName>
    </submittedName>
</protein>
<organism evidence="2 3">
    <name type="scientific">Gallaecimonas pentaromativorans</name>
    <dbReference type="NCBI Taxonomy" id="584787"/>
    <lineage>
        <taxon>Bacteria</taxon>
        <taxon>Pseudomonadati</taxon>
        <taxon>Pseudomonadota</taxon>
        <taxon>Gammaproteobacteria</taxon>
        <taxon>Enterobacterales</taxon>
        <taxon>Gallaecimonadaceae</taxon>
        <taxon>Gallaecimonas</taxon>
    </lineage>
</organism>
<proteinExistence type="predicted"/>
<dbReference type="AlphaFoldDB" id="A0A3N1PBB0"/>
<evidence type="ECO:0000313" key="3">
    <source>
        <dbReference type="Proteomes" id="UP000268033"/>
    </source>
</evidence>
<dbReference type="Gene3D" id="3.40.50.300">
    <property type="entry name" value="P-loop containing nucleotide triphosphate hydrolases"/>
    <property type="match status" value="1"/>
</dbReference>
<evidence type="ECO:0000313" key="2">
    <source>
        <dbReference type="EMBL" id="ROQ25058.1"/>
    </source>
</evidence>
<gene>
    <name evidence="2" type="ORF">EDC28_106308</name>
</gene>
<sequence>MDPRLNQLLQNNTVWTGRHWQQQVPAHGTGYQELDQHLPGQGLPKGAITEIHYHQDGIGELRLLMPMLAKLSQEKRWIIFIAPPHIPYGPALAAMGVDLSKVLVVHPSKIKDELWTLEQALKSGACSAVLAWPKDVTDPQIRRLQLAAQKGDAMGIFFYRRQRAQSPAALRLALSSQQNVVNIGIEKRKGGWPLPAQPMDLGNNAITGQHSANVLKGPWEH</sequence>
<dbReference type="GO" id="GO:0009432">
    <property type="term" value="P:SOS response"/>
    <property type="evidence" value="ECO:0007669"/>
    <property type="project" value="InterPro"/>
</dbReference>
<evidence type="ECO:0000256" key="1">
    <source>
        <dbReference type="ARBA" id="ARBA00022763"/>
    </source>
</evidence>
<dbReference type="GO" id="GO:0051301">
    <property type="term" value="P:cell division"/>
    <property type="evidence" value="ECO:0007669"/>
    <property type="project" value="UniProtKB-KW"/>
</dbReference>
<dbReference type="InterPro" id="IPR027417">
    <property type="entry name" value="P-loop_NTPase"/>
</dbReference>
<keyword evidence="2" id="KW-0131">Cell cycle</keyword>
<dbReference type="InterPro" id="IPR047610">
    <property type="entry name" value="ImuA_translesion"/>
</dbReference>
<dbReference type="STRING" id="584787.GCA_001247655_03897"/>
<dbReference type="GO" id="GO:0051782">
    <property type="term" value="P:negative regulation of cell division"/>
    <property type="evidence" value="ECO:0007669"/>
    <property type="project" value="InterPro"/>
</dbReference>
<dbReference type="EMBL" id="RJUL01000006">
    <property type="protein sequence ID" value="ROQ25058.1"/>
    <property type="molecule type" value="Genomic_DNA"/>
</dbReference>
<dbReference type="PANTHER" id="PTHR35369:SF3">
    <property type="entry name" value="TRANSLESION DNA SYNTHESIS-ASSOCIATED PROTEIN IMUA"/>
    <property type="match status" value="1"/>
</dbReference>
<dbReference type="Pfam" id="PF03846">
    <property type="entry name" value="SulA"/>
    <property type="match status" value="1"/>
</dbReference>
<keyword evidence="1" id="KW-0227">DNA damage</keyword>
<dbReference type="Proteomes" id="UP000268033">
    <property type="component" value="Unassembled WGS sequence"/>
</dbReference>
<dbReference type="InterPro" id="IPR004596">
    <property type="entry name" value="Cell_div_suppressor_SulA"/>
</dbReference>
<dbReference type="RefSeq" id="WP_123421895.1">
    <property type="nucleotide sequence ID" value="NZ_RJUL01000006.1"/>
</dbReference>
<name>A0A3N1PBB0_9GAMM</name>
<keyword evidence="2" id="KW-0132">Cell division</keyword>
<dbReference type="SUPFAM" id="SSF52540">
    <property type="entry name" value="P-loop containing nucleoside triphosphate hydrolases"/>
    <property type="match status" value="1"/>
</dbReference>
<dbReference type="GO" id="GO:0006281">
    <property type="term" value="P:DNA repair"/>
    <property type="evidence" value="ECO:0007669"/>
    <property type="project" value="TreeGrafter"/>
</dbReference>
<dbReference type="PANTHER" id="PTHR35369">
    <property type="entry name" value="BLR3025 PROTEIN-RELATED"/>
    <property type="match status" value="1"/>
</dbReference>
<reference evidence="2 3" key="1">
    <citation type="submission" date="2018-11" db="EMBL/GenBank/DDBJ databases">
        <title>Genomic Encyclopedia of Type Strains, Phase IV (KMG-IV): sequencing the most valuable type-strain genomes for metagenomic binning, comparative biology and taxonomic classification.</title>
        <authorList>
            <person name="Goeker M."/>
        </authorList>
    </citation>
    <scope>NUCLEOTIDE SEQUENCE [LARGE SCALE GENOMIC DNA]</scope>
    <source>
        <strain evidence="2 3">DSM 21945</strain>
    </source>
</reference>
<dbReference type="PIRSF" id="PIRSF037290">
    <property type="entry name" value="UCP037290"/>
    <property type="match status" value="1"/>
</dbReference>
<keyword evidence="3" id="KW-1185">Reference proteome</keyword>
<accession>A0A3N1PBB0</accession>